<dbReference type="InterPro" id="IPR025545">
    <property type="entry name" value="YozD"/>
</dbReference>
<dbReference type="Proteomes" id="UP000587477">
    <property type="component" value="Chromosome"/>
</dbReference>
<reference evidence="4" key="3">
    <citation type="submission" date="2020-10" db="EMBL/GenBank/DDBJ databases">
        <title>Complete genome sequence of Bacillus velezensis NST6.</title>
        <authorList>
            <person name="Choi J."/>
        </authorList>
    </citation>
    <scope>NUCLEOTIDE SEQUENCE [LARGE SCALE GENOMIC DNA]</scope>
    <source>
        <strain evidence="4">NST6</strain>
    </source>
</reference>
<accession>A0A172XJH8</accession>
<dbReference type="EMBL" id="CP030150">
    <property type="protein sequence ID" value="AWX72478.1"/>
    <property type="molecule type" value="Genomic_DNA"/>
</dbReference>
<organism evidence="2 4">
    <name type="scientific">Bacillus velezensis</name>
    <dbReference type="NCBI Taxonomy" id="492670"/>
    <lineage>
        <taxon>Bacteria</taxon>
        <taxon>Bacillati</taxon>
        <taxon>Bacillota</taxon>
        <taxon>Bacilli</taxon>
        <taxon>Bacillales</taxon>
        <taxon>Bacillaceae</taxon>
        <taxon>Bacillus</taxon>
        <taxon>Bacillus amyloliquefaciens group</taxon>
    </lineage>
</organism>
<protein>
    <submittedName>
        <fullName evidence="1">YozD family protein</fullName>
    </submittedName>
</protein>
<reference evidence="2" key="2">
    <citation type="journal article" date="2020" name="Genomics">
        <title>Complete genome sequence of Bacillus velezensis NST6 and comparison with the species belonging to operational group B. amyloliquefaciens.</title>
        <authorList>
            <person name="Choi J."/>
            <person name="Nam J."/>
            <person name="Seo M.H."/>
        </authorList>
    </citation>
    <scope>NUCLEOTIDE SEQUENCE</scope>
    <source>
        <strain evidence="2">NST6</strain>
    </source>
</reference>
<evidence type="ECO:0000313" key="1">
    <source>
        <dbReference type="EMBL" id="AWX72478.1"/>
    </source>
</evidence>
<sequence length="57" mass="6805">MKEIDLVIDTEEIADYFYSQLAMRGYIPSEEEIFEIADITFDYLLEKCMIDEELDED</sequence>
<dbReference type="OMA" id="CMIDEHI"/>
<gene>
    <name evidence="2" type="ORF">BACVE_003705</name>
    <name evidence="1" type="ORF">BVDSYZ_10740</name>
</gene>
<name>A0A172XJH8_BACVE</name>
<evidence type="ECO:0000313" key="4">
    <source>
        <dbReference type="Proteomes" id="UP000587477"/>
    </source>
</evidence>
<dbReference type="STRING" id="1155777.BANAU_2071"/>
<dbReference type="Pfam" id="PF14162">
    <property type="entry name" value="YozD"/>
    <property type="match status" value="1"/>
</dbReference>
<dbReference type="GeneID" id="93081076"/>
<proteinExistence type="predicted"/>
<evidence type="ECO:0000313" key="3">
    <source>
        <dbReference type="Proteomes" id="UP000250069"/>
    </source>
</evidence>
<dbReference type="AlphaFoldDB" id="A0A172XJH8"/>
<dbReference type="KEGG" id="bmp:NG74_02026"/>
<dbReference type="Proteomes" id="UP000250069">
    <property type="component" value="Chromosome"/>
</dbReference>
<accession>A0A2D3DPJ1</accession>
<reference evidence="1 3" key="1">
    <citation type="submission" date="2018-06" db="EMBL/GenBank/DDBJ databases">
        <title>Complete Genome Sequence of Bacillus velezensis DSYZ, a Plant Growth-Promoting Rhizobacterium with Antifungal Activity.</title>
        <authorList>
            <person name="Du B."/>
            <person name="Ding Y."/>
            <person name="Liu K."/>
            <person name="Yao L."/>
            <person name="Wang C."/>
            <person name="Li H."/>
            <person name="Liu H."/>
        </authorList>
    </citation>
    <scope>NUCLEOTIDE SEQUENCE [LARGE SCALE GENOMIC DNA]</scope>
    <source>
        <strain evidence="1 3">DSYZ</strain>
    </source>
</reference>
<dbReference type="EMBL" id="CP063687">
    <property type="protein sequence ID" value="QOY28664.1"/>
    <property type="molecule type" value="Genomic_DNA"/>
</dbReference>
<dbReference type="RefSeq" id="WP_003153696.1">
    <property type="nucleotide sequence ID" value="NZ_AP018402.1"/>
</dbReference>
<evidence type="ECO:0000313" key="2">
    <source>
        <dbReference type="EMBL" id="QOY28664.1"/>
    </source>
</evidence>